<gene>
    <name evidence="1" type="ORF">JHE00_33485</name>
</gene>
<dbReference type="RefSeq" id="WP_200326058.1">
    <property type="nucleotide sequence ID" value="NZ_JAENJH010000015.1"/>
</dbReference>
<organism evidence="1 2">
    <name type="scientific">Prauserella cavernicola</name>
    <dbReference type="NCBI Taxonomy" id="2800127"/>
    <lineage>
        <taxon>Bacteria</taxon>
        <taxon>Bacillati</taxon>
        <taxon>Actinomycetota</taxon>
        <taxon>Actinomycetes</taxon>
        <taxon>Pseudonocardiales</taxon>
        <taxon>Pseudonocardiaceae</taxon>
        <taxon>Prauserella</taxon>
    </lineage>
</organism>
<comment type="caution">
    <text evidence="1">The sequence shown here is derived from an EMBL/GenBank/DDBJ whole genome shotgun (WGS) entry which is preliminary data.</text>
</comment>
<evidence type="ECO:0000313" key="2">
    <source>
        <dbReference type="Proteomes" id="UP000635245"/>
    </source>
</evidence>
<protein>
    <submittedName>
        <fullName evidence="1">Uncharacterized protein</fullName>
    </submittedName>
</protein>
<proteinExistence type="predicted"/>
<name>A0A934R1Q6_9PSEU</name>
<dbReference type="EMBL" id="JAENJH010000015">
    <property type="protein sequence ID" value="MBK1789269.1"/>
    <property type="molecule type" value="Genomic_DNA"/>
</dbReference>
<evidence type="ECO:0000313" key="1">
    <source>
        <dbReference type="EMBL" id="MBK1789269.1"/>
    </source>
</evidence>
<dbReference type="Proteomes" id="UP000635245">
    <property type="component" value="Unassembled WGS sequence"/>
</dbReference>
<sequence>MTTASCITRPVPSTTDNVTTIAELRASGMSERSILKRCRPGGPWRRLMPGIVMLAPGEPTRRQILRAATTYLGHDGVVTGIDALAAHGLELPLPRTVHVLVPSHRRILPPDFILLERTARPPDPTLSGVLPFAPPARAALDAARRENDPEQLHDLLSLPLYYGLCTVDELHSELEAGSQRGSSAVRAELRRLGRTGSSTYLHGLARQLTRRSPLPPPRWNVAVCDQRGRPIGTVDAWWDEIGMGWQFTQPPGTDAERHLGHLALTAAGVVLLRTSARRLRAEGDAVITELASAFRTAAKRSRPLVQCAMPVVAA</sequence>
<keyword evidence="2" id="KW-1185">Reference proteome</keyword>
<accession>A0A934R1Q6</accession>
<reference evidence="1" key="1">
    <citation type="submission" date="2020-12" db="EMBL/GenBank/DDBJ databases">
        <title>Prauserella sp. ASG 168, a novel actinomycete isolated from cave rock.</title>
        <authorList>
            <person name="Suriyachadkun C."/>
        </authorList>
    </citation>
    <scope>NUCLEOTIDE SEQUENCE</scope>
    <source>
        <strain evidence="1">ASG 168</strain>
    </source>
</reference>
<dbReference type="AlphaFoldDB" id="A0A934R1Q6"/>